<name>W2LQ44_PHYNI</name>
<accession>W2LQ44</accession>
<dbReference type="AlphaFoldDB" id="W2LQ44"/>
<dbReference type="VEuPathDB" id="FungiDB:PPTG_22389"/>
<dbReference type="Proteomes" id="UP000054423">
    <property type="component" value="Unassembled WGS sequence"/>
</dbReference>
<evidence type="ECO:0000313" key="1">
    <source>
        <dbReference type="EMBL" id="ETL98834.1"/>
    </source>
</evidence>
<protein>
    <submittedName>
        <fullName evidence="1">Uncharacterized protein</fullName>
    </submittedName>
</protein>
<organism evidence="1">
    <name type="scientific">Phytophthora nicotianae</name>
    <name type="common">Potato buckeye rot agent</name>
    <name type="synonym">Phytophthora parasitica</name>
    <dbReference type="NCBI Taxonomy" id="4792"/>
    <lineage>
        <taxon>Eukaryota</taxon>
        <taxon>Sar</taxon>
        <taxon>Stramenopiles</taxon>
        <taxon>Oomycota</taxon>
        <taxon>Peronosporomycetes</taxon>
        <taxon>Peronosporales</taxon>
        <taxon>Peronosporaceae</taxon>
        <taxon>Phytophthora</taxon>
    </lineage>
</organism>
<reference evidence="1" key="1">
    <citation type="submission" date="2013-11" db="EMBL/GenBank/DDBJ databases">
        <title>The Genome Sequence of Phytophthora parasitica CHvinca01.</title>
        <authorList>
            <consortium name="The Broad Institute Genomics Platform"/>
            <person name="Russ C."/>
            <person name="Tyler B."/>
            <person name="Panabieres F."/>
            <person name="Shan W."/>
            <person name="Tripathy S."/>
            <person name="Grunwald N."/>
            <person name="Machado M."/>
            <person name="Johnson C.S."/>
            <person name="Arredondo F."/>
            <person name="Hong C."/>
            <person name="Coffey M."/>
            <person name="Young S.K."/>
            <person name="Zeng Q."/>
            <person name="Gargeya S."/>
            <person name="Fitzgerald M."/>
            <person name="Abouelleil A."/>
            <person name="Alvarado L."/>
            <person name="Chapman S.B."/>
            <person name="Gainer-Dewar J."/>
            <person name="Goldberg J."/>
            <person name="Griggs A."/>
            <person name="Gujja S."/>
            <person name="Hansen M."/>
            <person name="Howarth C."/>
            <person name="Imamovic A."/>
            <person name="Ireland A."/>
            <person name="Larimer J."/>
            <person name="McCowan C."/>
            <person name="Murphy C."/>
            <person name="Pearson M."/>
            <person name="Poon T.W."/>
            <person name="Priest M."/>
            <person name="Roberts A."/>
            <person name="Saif S."/>
            <person name="Shea T."/>
            <person name="Sykes S."/>
            <person name="Wortman J."/>
            <person name="Nusbaum C."/>
            <person name="Birren B."/>
        </authorList>
    </citation>
    <scope>NUCLEOTIDE SEQUENCE [LARGE SCALE GENOMIC DNA]</scope>
    <source>
        <strain evidence="1">CHvinca01</strain>
    </source>
</reference>
<dbReference type="EMBL" id="KI678465">
    <property type="protein sequence ID" value="ETL98834.1"/>
    <property type="molecule type" value="Genomic_DNA"/>
</dbReference>
<proteinExistence type="predicted"/>
<gene>
    <name evidence="1" type="ORF">L917_04169</name>
</gene>
<sequence length="107" mass="11867">MVEIERLRRWVWAQESKFENEVGLASHARWASELVQGAWGAPPDGDQGSQPERDIGTPLGLLAKFALNSWRFDVNTLSRCPKSSVSGDTGVTPPTWSVCLYDFCVSI</sequence>